<evidence type="ECO:0000313" key="5">
    <source>
        <dbReference type="Proteomes" id="UP000694843"/>
    </source>
</evidence>
<comment type="similarity">
    <text evidence="1">Belongs to the protein prenyltransferase subunit alpha family.</text>
</comment>
<reference evidence="6" key="1">
    <citation type="submission" date="2025-08" db="UniProtKB">
        <authorList>
            <consortium name="RefSeq"/>
        </authorList>
    </citation>
    <scope>IDENTIFICATION</scope>
    <source>
        <tissue evidence="6">Whole organism</tissue>
    </source>
</reference>
<dbReference type="GeneID" id="108667071"/>
<dbReference type="PROSITE" id="PS51147">
    <property type="entry name" value="PFTA"/>
    <property type="match status" value="1"/>
</dbReference>
<gene>
    <name evidence="6" type="primary">LOC108667071</name>
</gene>
<dbReference type="OMA" id="GHEWIRQ"/>
<evidence type="ECO:0000256" key="3">
    <source>
        <dbReference type="ARBA" id="ARBA00022679"/>
    </source>
</evidence>
<accession>A0A8B7N6M6</accession>
<dbReference type="Proteomes" id="UP000694843">
    <property type="component" value="Unplaced"/>
</dbReference>
<dbReference type="CTD" id="31212"/>
<dbReference type="PANTHER" id="PTHR11129">
    <property type="entry name" value="PROTEIN FARNESYLTRANSFERASE ALPHA SUBUNIT/RAB GERANYLGERANYL TRANSFERASE ALPHA SUBUNIT"/>
    <property type="match status" value="1"/>
</dbReference>
<sequence>MDSDTCERIISKLHNLVSLNTNLGDFDIVYASGEDNVSPVACVEGNISIASWCVKHVYAHAYHSSLRCKQKLWSYDECESLTRWTQFCLLIRPEVTTFWNLRRALIKKGLVSGDQELLLTKLILSRKPKCIEAFYERQWLYTKVLATSGHEWIRQEIDLCTWATSRHQNNYHAWNHRLWLLNKLLLHEDRNDLLKSEFESVMEWAEVHVSEHSCMHYVNQLVERMALSSKEGLCSLERVPPYVSSVAQLYEAMLSWNQNLIVQYPGHETLFYARKSLVLKFQRDCVDTATPVTAREHLVEECLVSGNEIGTQSATKDETNSWCCDQPAFKRTCVENVSGDWASLVMKERKFAEACVTAATSDFEKSVAQAYVRTVGRFSV</sequence>
<keyword evidence="3" id="KW-0808">Transferase</keyword>
<dbReference type="GO" id="GO:0008318">
    <property type="term" value="F:protein prenyltransferase activity"/>
    <property type="evidence" value="ECO:0007669"/>
    <property type="project" value="InterPro"/>
</dbReference>
<proteinExistence type="inferred from homology"/>
<protein>
    <submittedName>
        <fullName evidence="6">Protein prenyltransferase alpha subunit repeat-containing protein 1-like</fullName>
    </submittedName>
</protein>
<dbReference type="OrthoDB" id="5358702at2759"/>
<dbReference type="RefSeq" id="XP_018009542.1">
    <property type="nucleotide sequence ID" value="XM_018154053.2"/>
</dbReference>
<evidence type="ECO:0000313" key="6">
    <source>
        <dbReference type="RefSeq" id="XP_018009542.1"/>
    </source>
</evidence>
<keyword evidence="4" id="KW-0677">Repeat</keyword>
<dbReference type="PANTHER" id="PTHR11129:SF3">
    <property type="entry name" value="PROTEIN PRENYLTRANSFERASE ALPHA SUBUNIT REPEAT-CONTAINING PROTEIN 1"/>
    <property type="match status" value="1"/>
</dbReference>
<dbReference type="AlphaFoldDB" id="A0A8B7N6M6"/>
<evidence type="ECO:0000256" key="2">
    <source>
        <dbReference type="ARBA" id="ARBA00022602"/>
    </source>
</evidence>
<keyword evidence="2" id="KW-0637">Prenyltransferase</keyword>
<evidence type="ECO:0000256" key="4">
    <source>
        <dbReference type="ARBA" id="ARBA00022737"/>
    </source>
</evidence>
<dbReference type="Pfam" id="PF01239">
    <property type="entry name" value="PPTA"/>
    <property type="match status" value="1"/>
</dbReference>
<organism evidence="5 6">
    <name type="scientific">Hyalella azteca</name>
    <name type="common">Amphipod</name>
    <dbReference type="NCBI Taxonomy" id="294128"/>
    <lineage>
        <taxon>Eukaryota</taxon>
        <taxon>Metazoa</taxon>
        <taxon>Ecdysozoa</taxon>
        <taxon>Arthropoda</taxon>
        <taxon>Crustacea</taxon>
        <taxon>Multicrustacea</taxon>
        <taxon>Malacostraca</taxon>
        <taxon>Eumalacostraca</taxon>
        <taxon>Peracarida</taxon>
        <taxon>Amphipoda</taxon>
        <taxon>Senticaudata</taxon>
        <taxon>Talitrida</taxon>
        <taxon>Talitroidea</taxon>
        <taxon>Hyalellidae</taxon>
        <taxon>Hyalella</taxon>
    </lineage>
</organism>
<dbReference type="GO" id="GO:0005737">
    <property type="term" value="C:cytoplasm"/>
    <property type="evidence" value="ECO:0007669"/>
    <property type="project" value="TreeGrafter"/>
</dbReference>
<dbReference type="Gene3D" id="1.25.40.120">
    <property type="entry name" value="Protein prenylyltransferase"/>
    <property type="match status" value="1"/>
</dbReference>
<keyword evidence="5" id="KW-1185">Reference proteome</keyword>
<name>A0A8B7N6M6_HYAAZ</name>
<dbReference type="SUPFAM" id="SSF48439">
    <property type="entry name" value="Protein prenylyltransferase"/>
    <property type="match status" value="1"/>
</dbReference>
<dbReference type="InterPro" id="IPR002088">
    <property type="entry name" value="Prenyl_trans_a"/>
</dbReference>
<evidence type="ECO:0000256" key="1">
    <source>
        <dbReference type="ARBA" id="ARBA00006734"/>
    </source>
</evidence>
<dbReference type="KEGG" id="hazt:108667071"/>